<sequence>MENSQPVMKVANAVVALVRGRAESVLTERNKDEGRRLLPPNPVKVPPKRMFGYPEKYKSPTDSLVSPISRGLLARNRRPSRLLAPPVPPKALESTFQNIDSQNVTSE</sequence>
<accession>A0ACC2BLH8</accession>
<evidence type="ECO:0000313" key="1">
    <source>
        <dbReference type="EMBL" id="KAJ7530616.1"/>
    </source>
</evidence>
<proteinExistence type="predicted"/>
<reference evidence="2" key="1">
    <citation type="journal article" date="2024" name="Proc. Natl. Acad. Sci. U.S.A.">
        <title>Extraordinary preservation of gene collinearity over three hundred million years revealed in homosporous lycophytes.</title>
        <authorList>
            <person name="Li C."/>
            <person name="Wickell D."/>
            <person name="Kuo L.Y."/>
            <person name="Chen X."/>
            <person name="Nie B."/>
            <person name="Liao X."/>
            <person name="Peng D."/>
            <person name="Ji J."/>
            <person name="Jenkins J."/>
            <person name="Williams M."/>
            <person name="Shu S."/>
            <person name="Plott C."/>
            <person name="Barry K."/>
            <person name="Rajasekar S."/>
            <person name="Grimwood J."/>
            <person name="Han X."/>
            <person name="Sun S."/>
            <person name="Hou Z."/>
            <person name="He W."/>
            <person name="Dai G."/>
            <person name="Sun C."/>
            <person name="Schmutz J."/>
            <person name="Leebens-Mack J.H."/>
            <person name="Li F.W."/>
            <person name="Wang L."/>
        </authorList>
    </citation>
    <scope>NUCLEOTIDE SEQUENCE [LARGE SCALE GENOMIC DNA]</scope>
    <source>
        <strain evidence="2">cv. PW_Plant_1</strain>
    </source>
</reference>
<dbReference type="Proteomes" id="UP001162992">
    <property type="component" value="Chromosome 14"/>
</dbReference>
<dbReference type="EMBL" id="CM055105">
    <property type="protein sequence ID" value="KAJ7530616.1"/>
    <property type="molecule type" value="Genomic_DNA"/>
</dbReference>
<protein>
    <submittedName>
        <fullName evidence="1">Uncharacterized protein</fullName>
    </submittedName>
</protein>
<gene>
    <name evidence="1" type="ORF">O6H91_14G010700</name>
</gene>
<comment type="caution">
    <text evidence="1">The sequence shown here is derived from an EMBL/GenBank/DDBJ whole genome shotgun (WGS) entry which is preliminary data.</text>
</comment>
<name>A0ACC2BLH8_DIPCM</name>
<keyword evidence="2" id="KW-1185">Reference proteome</keyword>
<evidence type="ECO:0000313" key="2">
    <source>
        <dbReference type="Proteomes" id="UP001162992"/>
    </source>
</evidence>
<organism evidence="1 2">
    <name type="scientific">Diphasiastrum complanatum</name>
    <name type="common">Issler's clubmoss</name>
    <name type="synonym">Lycopodium complanatum</name>
    <dbReference type="NCBI Taxonomy" id="34168"/>
    <lineage>
        <taxon>Eukaryota</taxon>
        <taxon>Viridiplantae</taxon>
        <taxon>Streptophyta</taxon>
        <taxon>Embryophyta</taxon>
        <taxon>Tracheophyta</taxon>
        <taxon>Lycopodiopsida</taxon>
        <taxon>Lycopodiales</taxon>
        <taxon>Lycopodiaceae</taxon>
        <taxon>Lycopodioideae</taxon>
        <taxon>Diphasiastrum</taxon>
    </lineage>
</organism>